<dbReference type="InterPro" id="IPR000873">
    <property type="entry name" value="AMP-dep_synth/lig_dom"/>
</dbReference>
<comment type="cofactor">
    <cofactor evidence="1">
        <name>Mg(2+)</name>
        <dbReference type="ChEBI" id="CHEBI:18420"/>
    </cofactor>
</comment>
<evidence type="ECO:0000256" key="3">
    <source>
        <dbReference type="ARBA" id="ARBA00006432"/>
    </source>
</evidence>
<dbReference type="Pfam" id="PF00501">
    <property type="entry name" value="AMP-binding"/>
    <property type="match status" value="1"/>
</dbReference>
<dbReference type="GO" id="GO:0005524">
    <property type="term" value="F:ATP binding"/>
    <property type="evidence" value="ECO:0007669"/>
    <property type="project" value="UniProtKB-KW"/>
</dbReference>
<dbReference type="InterPro" id="IPR025110">
    <property type="entry name" value="AMP-bd_C"/>
</dbReference>
<dbReference type="EC" id="1.13.12.7" evidence="4"/>
<evidence type="ECO:0000313" key="17">
    <source>
        <dbReference type="EMBL" id="AXM90651.1"/>
    </source>
</evidence>
<dbReference type="GO" id="GO:0005777">
    <property type="term" value="C:peroxisome"/>
    <property type="evidence" value="ECO:0007669"/>
    <property type="project" value="UniProtKB-SubCell"/>
</dbReference>
<feature type="transmembrane region" description="Helical" evidence="14">
    <location>
        <begin position="88"/>
        <end position="110"/>
    </location>
</feature>
<keyword evidence="14" id="KW-1133">Transmembrane helix</keyword>
<dbReference type="PANTHER" id="PTHR24096:SF423">
    <property type="entry name" value="GM05240P"/>
    <property type="match status" value="1"/>
</dbReference>
<dbReference type="PANTHER" id="PTHR24096">
    <property type="entry name" value="LONG-CHAIN-FATTY-ACID--COA LIGASE"/>
    <property type="match status" value="1"/>
</dbReference>
<reference evidence="17" key="2">
    <citation type="submission" date="2017-09" db="EMBL/GenBank/DDBJ databases">
        <authorList>
            <person name="Ehlers B."/>
            <person name="Leendertz F.H."/>
        </authorList>
    </citation>
    <scope>NUCLEOTIDE SEQUENCE</scope>
    <source>
        <tissue evidence="17">Light organ</tissue>
    </source>
</reference>
<feature type="domain" description="AMP-dependent synthetase/ligase" evidence="15">
    <location>
        <begin position="33"/>
        <end position="393"/>
    </location>
</feature>
<dbReference type="GO" id="GO:0016405">
    <property type="term" value="F:CoA-ligase activity"/>
    <property type="evidence" value="ECO:0007669"/>
    <property type="project" value="TreeGrafter"/>
</dbReference>
<keyword evidence="10" id="KW-0576">Peroxisome</keyword>
<comment type="similarity">
    <text evidence="3">Belongs to the ATP-dependent AMP-binding enzyme family.</text>
</comment>
<keyword evidence="11" id="KW-0455">Luminescence</keyword>
<keyword evidence="6" id="KW-0547">Nucleotide-binding</keyword>
<keyword evidence="12" id="KW-0599">Photoprotein</keyword>
<dbReference type="SMR" id="A0A346DKM3"/>
<keyword evidence="14" id="KW-0812">Transmembrane</keyword>
<evidence type="ECO:0000256" key="4">
    <source>
        <dbReference type="ARBA" id="ARBA00012532"/>
    </source>
</evidence>
<accession>A0A346DKM3</accession>
<evidence type="ECO:0000256" key="10">
    <source>
        <dbReference type="ARBA" id="ARBA00023140"/>
    </source>
</evidence>
<evidence type="ECO:0000256" key="6">
    <source>
        <dbReference type="ARBA" id="ARBA00022840"/>
    </source>
</evidence>
<name>A0A346DKM3_9DIPT</name>
<evidence type="ECO:0000256" key="13">
    <source>
        <dbReference type="ARBA" id="ARBA00048497"/>
    </source>
</evidence>
<sequence length="528" mass="58984">MAKVVDNIVYGAPPEFDVLKEANSYGEYIFKRLKARGDEVSVVDGLTGEQVRASDIYSKVVRTAECLQAYGIKKGDRVGICSDTMIEYYYIVMGTMAVGAIICPVIISWTESDMNHAFNLSCPTIFFVSKIILERIAKLAKRNPYVKDIIVFDDDAPEKPFISFKDFLANPKIPSRPHFDCQPQDMETNVCAVLLTSGTTGLSKGVAISQYNLIHFMSLDTKSDKRGLFLCVAQYSNAFGFTALMRRTFNGTRVIHLPRYEEKAYLECVQKYKVNYISVHPPLMLSLAKKPEIDNYDLSSIERIYCSGTTVSVRILYAVAERLGVNYVRQFYGSSECLAVVAQSNEYSTKGSVGRLMPGIIGKVVHTETGAHLPANERGYLKFKANSTMYGYYNNPEASKVVKDEEGYVNTGDVGYYNERLEWFVVDRLKDIVMVEGVPVAPTEMETTLLLHPDIIDACVIGISDGKGGEVLFAFLTKTRDVTEKDVMAFVAEKMPYPKHLSGGCQFVEEIPKNPAGKMLRRILRGTL</sequence>
<evidence type="ECO:0000256" key="1">
    <source>
        <dbReference type="ARBA" id="ARBA00001946"/>
    </source>
</evidence>
<evidence type="ECO:0000256" key="8">
    <source>
        <dbReference type="ARBA" id="ARBA00023002"/>
    </source>
</evidence>
<dbReference type="SUPFAM" id="SSF56801">
    <property type="entry name" value="Acetyl-CoA synthetase-like"/>
    <property type="match status" value="1"/>
</dbReference>
<keyword evidence="8" id="KW-0560">Oxidoreductase</keyword>
<dbReference type="GO" id="GO:0004497">
    <property type="term" value="F:monooxygenase activity"/>
    <property type="evidence" value="ECO:0007669"/>
    <property type="project" value="UniProtKB-KW"/>
</dbReference>
<evidence type="ECO:0000259" key="15">
    <source>
        <dbReference type="Pfam" id="PF00501"/>
    </source>
</evidence>
<feature type="domain" description="AMP-binding enzyme C-terminal" evidence="16">
    <location>
        <begin position="444"/>
        <end position="518"/>
    </location>
</feature>
<reference evidence="17" key="1">
    <citation type="journal article" date="2015" name="BMC Genomics">
        <title>Comparative RNA seq analysis of the New Zealand glowworm Arachnocampa luminosa reveals bioluminescence-related genes.</title>
        <authorList>
            <person name="Sharpe M.L."/>
            <person name="Dearden P.K."/>
            <person name="Gimenez G."/>
            <person name="Krause K.L."/>
        </authorList>
    </citation>
    <scope>NUCLEOTIDE SEQUENCE</scope>
    <source>
        <tissue evidence="17">Light organ</tissue>
    </source>
</reference>
<dbReference type="Gene3D" id="2.30.38.10">
    <property type="entry name" value="Luciferase, Domain 3"/>
    <property type="match status" value="1"/>
</dbReference>
<evidence type="ECO:0000256" key="7">
    <source>
        <dbReference type="ARBA" id="ARBA00022842"/>
    </source>
</evidence>
<dbReference type="EMBL" id="MF969253">
    <property type="protein sequence ID" value="AXM90651.1"/>
    <property type="molecule type" value="mRNA"/>
</dbReference>
<gene>
    <name evidence="17" type="primary">luc</name>
</gene>
<dbReference type="AlphaFoldDB" id="A0A346DKM3"/>
<keyword evidence="14" id="KW-0472">Membrane</keyword>
<evidence type="ECO:0000259" key="16">
    <source>
        <dbReference type="Pfam" id="PF13193"/>
    </source>
</evidence>
<evidence type="ECO:0000256" key="12">
    <source>
        <dbReference type="ARBA" id="ARBA00023262"/>
    </source>
</evidence>
<keyword evidence="7" id="KW-0460">Magnesium</keyword>
<comment type="subcellular location">
    <subcellularLocation>
        <location evidence="2">Peroxisome</location>
    </subcellularLocation>
</comment>
<evidence type="ECO:0000256" key="2">
    <source>
        <dbReference type="ARBA" id="ARBA00004275"/>
    </source>
</evidence>
<dbReference type="InterPro" id="IPR020845">
    <property type="entry name" value="AMP-binding_CS"/>
</dbReference>
<dbReference type="GO" id="GO:0008218">
    <property type="term" value="P:bioluminescence"/>
    <property type="evidence" value="ECO:0007669"/>
    <property type="project" value="UniProtKB-KW"/>
</dbReference>
<dbReference type="Gene3D" id="3.30.300.30">
    <property type="match status" value="1"/>
</dbReference>
<dbReference type="Gene3D" id="3.40.50.980">
    <property type="match status" value="2"/>
</dbReference>
<organism evidence="17">
    <name type="scientific">Arachnocampa luminosa</name>
    <dbReference type="NCBI Taxonomy" id="270894"/>
    <lineage>
        <taxon>Eukaryota</taxon>
        <taxon>Metazoa</taxon>
        <taxon>Ecdysozoa</taxon>
        <taxon>Arthropoda</taxon>
        <taxon>Hexapoda</taxon>
        <taxon>Insecta</taxon>
        <taxon>Pterygota</taxon>
        <taxon>Neoptera</taxon>
        <taxon>Endopterygota</taxon>
        <taxon>Diptera</taxon>
        <taxon>Nematocera</taxon>
        <taxon>Sciaroidea</taxon>
        <taxon>Keroplatidae</taxon>
        <taxon>Arachnocampinae</taxon>
        <taxon>Arachnocampa</taxon>
    </lineage>
</organism>
<evidence type="ECO:0000256" key="9">
    <source>
        <dbReference type="ARBA" id="ARBA00023033"/>
    </source>
</evidence>
<evidence type="ECO:0000256" key="5">
    <source>
        <dbReference type="ARBA" id="ARBA00019043"/>
    </source>
</evidence>
<dbReference type="InterPro" id="IPR045851">
    <property type="entry name" value="AMP-bd_C_sf"/>
</dbReference>
<keyword evidence="6" id="KW-0067">ATP-binding</keyword>
<evidence type="ECO:0000256" key="14">
    <source>
        <dbReference type="SAM" id="Phobius"/>
    </source>
</evidence>
<comment type="catalytic activity">
    <reaction evidence="13">
        <text>firefly D-luciferin + ATP + O2 = firefly oxyluciferin + hnu + AMP + CO2 + diphosphate</text>
        <dbReference type="Rhea" id="RHEA:10732"/>
        <dbReference type="ChEBI" id="CHEBI:15379"/>
        <dbReference type="ChEBI" id="CHEBI:16526"/>
        <dbReference type="ChEBI" id="CHEBI:16792"/>
        <dbReference type="ChEBI" id="CHEBI:30212"/>
        <dbReference type="ChEBI" id="CHEBI:30616"/>
        <dbReference type="ChEBI" id="CHEBI:33019"/>
        <dbReference type="ChEBI" id="CHEBI:58038"/>
        <dbReference type="ChEBI" id="CHEBI:456215"/>
        <dbReference type="EC" id="1.13.12.7"/>
    </reaction>
</comment>
<keyword evidence="9" id="KW-0503">Monooxygenase</keyword>
<dbReference type="Pfam" id="PF13193">
    <property type="entry name" value="AMP-binding_C"/>
    <property type="match status" value="1"/>
</dbReference>
<evidence type="ECO:0000256" key="11">
    <source>
        <dbReference type="ARBA" id="ARBA00023223"/>
    </source>
</evidence>
<protein>
    <recommendedName>
        <fullName evidence="5">Luciferin 4-monooxygenase</fullName>
        <ecNumber evidence="4">1.13.12.7</ecNumber>
    </recommendedName>
</protein>
<proteinExistence type="evidence at transcript level"/>
<dbReference type="PROSITE" id="PS00455">
    <property type="entry name" value="AMP_BINDING"/>
    <property type="match status" value="1"/>
</dbReference>